<feature type="domain" description="HEPN" evidence="1">
    <location>
        <begin position="15"/>
        <end position="124"/>
    </location>
</feature>
<comment type="caution">
    <text evidence="2">The sequence shown here is derived from an EMBL/GenBank/DDBJ whole genome shotgun (WGS) entry which is preliminary data.</text>
</comment>
<dbReference type="InterPro" id="IPR007842">
    <property type="entry name" value="HEPN_dom"/>
</dbReference>
<dbReference type="AlphaFoldDB" id="A0A9X1QHD6"/>
<gene>
    <name evidence="2" type="ORF">L0661_18475</name>
</gene>
<dbReference type="EMBL" id="JAKFFV010000011">
    <property type="protein sequence ID" value="MCF2500313.1"/>
    <property type="molecule type" value="Genomic_DNA"/>
</dbReference>
<sequence length="133" mass="16182">MAEQIDVDKVYKHWIQMSDKDFETVQHLFQSKDFHWALFVGHIVIEKLLKASVVRKLSNHAPFTHDLTRLAKLTELNFSQEHLDWMDTITTFNMNTRYDSYKQLFYQKCTEEYTSEWFEKIQTLRSWIKERQS</sequence>
<reference evidence="2" key="1">
    <citation type="submission" date="2022-01" db="EMBL/GenBank/DDBJ databases">
        <title>Novel species in genus Dyadobacter.</title>
        <authorList>
            <person name="Ma C."/>
        </authorList>
    </citation>
    <scope>NUCLEOTIDE SEQUENCE</scope>
    <source>
        <strain evidence="2">CY357</strain>
    </source>
</reference>
<proteinExistence type="predicted"/>
<dbReference type="SMART" id="SM00748">
    <property type="entry name" value="HEPN"/>
    <property type="match status" value="1"/>
</dbReference>
<organism evidence="2 3">
    <name type="scientific">Dyadobacter chenhuakuii</name>
    <dbReference type="NCBI Taxonomy" id="2909339"/>
    <lineage>
        <taxon>Bacteria</taxon>
        <taxon>Pseudomonadati</taxon>
        <taxon>Bacteroidota</taxon>
        <taxon>Cytophagia</taxon>
        <taxon>Cytophagales</taxon>
        <taxon>Spirosomataceae</taxon>
        <taxon>Dyadobacter</taxon>
    </lineage>
</organism>
<dbReference type="Proteomes" id="UP001139411">
    <property type="component" value="Unassembled WGS sequence"/>
</dbReference>
<dbReference type="SUPFAM" id="SSF81593">
    <property type="entry name" value="Nucleotidyltransferase substrate binding subunit/domain"/>
    <property type="match status" value="1"/>
</dbReference>
<evidence type="ECO:0000313" key="2">
    <source>
        <dbReference type="EMBL" id="MCF2500313.1"/>
    </source>
</evidence>
<dbReference type="PROSITE" id="PS50910">
    <property type="entry name" value="HEPN"/>
    <property type="match status" value="1"/>
</dbReference>
<dbReference type="RefSeq" id="WP_235178724.1">
    <property type="nucleotide sequence ID" value="NZ_JAKFFV010000011.1"/>
</dbReference>
<dbReference type="Pfam" id="PF05168">
    <property type="entry name" value="HEPN"/>
    <property type="match status" value="1"/>
</dbReference>
<evidence type="ECO:0000259" key="1">
    <source>
        <dbReference type="PROSITE" id="PS50910"/>
    </source>
</evidence>
<evidence type="ECO:0000313" key="3">
    <source>
        <dbReference type="Proteomes" id="UP001139411"/>
    </source>
</evidence>
<dbReference type="Gene3D" id="1.20.120.330">
    <property type="entry name" value="Nucleotidyltransferases domain 2"/>
    <property type="match status" value="1"/>
</dbReference>
<accession>A0A9X1QHD6</accession>
<protein>
    <submittedName>
        <fullName evidence="2">HEPN domain-containing protein</fullName>
    </submittedName>
</protein>
<name>A0A9X1QHD6_9BACT</name>